<dbReference type="SUPFAM" id="SSF52540">
    <property type="entry name" value="P-loop containing nucleoside triphosphate hydrolases"/>
    <property type="match status" value="1"/>
</dbReference>
<keyword evidence="1" id="KW-0175">Coiled coil</keyword>
<feature type="region of interest" description="Disordered" evidence="2">
    <location>
        <begin position="1"/>
        <end position="26"/>
    </location>
</feature>
<evidence type="ECO:0000256" key="2">
    <source>
        <dbReference type="SAM" id="MobiDB-lite"/>
    </source>
</evidence>
<evidence type="ECO:0000259" key="3">
    <source>
        <dbReference type="Pfam" id="PF07728"/>
    </source>
</evidence>
<feature type="domain" description="ATPase dynein-related AAA" evidence="3">
    <location>
        <begin position="975"/>
        <end position="1111"/>
    </location>
</feature>
<dbReference type="GO" id="GO:0016887">
    <property type="term" value="F:ATP hydrolysis activity"/>
    <property type="evidence" value="ECO:0007669"/>
    <property type="project" value="InterPro"/>
</dbReference>
<dbReference type="InterPro" id="IPR027417">
    <property type="entry name" value="P-loop_NTPase"/>
</dbReference>
<accession>A0A1F6NQW5</accession>
<evidence type="ECO:0000313" key="4">
    <source>
        <dbReference type="EMBL" id="OGH86347.1"/>
    </source>
</evidence>
<name>A0A1F6NQW5_9BACT</name>
<reference evidence="4 5" key="1">
    <citation type="journal article" date="2016" name="Nat. Commun.">
        <title>Thousands of microbial genomes shed light on interconnected biogeochemical processes in an aquifer system.</title>
        <authorList>
            <person name="Anantharaman K."/>
            <person name="Brown C.T."/>
            <person name="Hug L.A."/>
            <person name="Sharon I."/>
            <person name="Castelle C.J."/>
            <person name="Probst A.J."/>
            <person name="Thomas B.C."/>
            <person name="Singh A."/>
            <person name="Wilkins M.J."/>
            <person name="Karaoz U."/>
            <person name="Brodie E.L."/>
            <person name="Williams K.H."/>
            <person name="Hubbard S.S."/>
            <person name="Banfield J.F."/>
        </authorList>
    </citation>
    <scope>NUCLEOTIDE SEQUENCE [LARGE SCALE GENOMIC DNA]</scope>
</reference>
<evidence type="ECO:0000256" key="1">
    <source>
        <dbReference type="SAM" id="Coils"/>
    </source>
</evidence>
<dbReference type="Gene3D" id="3.40.50.300">
    <property type="entry name" value="P-loop containing nucleotide triphosphate hydrolases"/>
    <property type="match status" value="1"/>
</dbReference>
<dbReference type="InterPro" id="IPR011704">
    <property type="entry name" value="ATPase_dyneun-rel_AAA"/>
</dbReference>
<dbReference type="SUPFAM" id="SSF101898">
    <property type="entry name" value="NHL repeat"/>
    <property type="match status" value="1"/>
</dbReference>
<feature type="coiled-coil region" evidence="1">
    <location>
        <begin position="473"/>
        <end position="500"/>
    </location>
</feature>
<evidence type="ECO:0000313" key="5">
    <source>
        <dbReference type="Proteomes" id="UP000178349"/>
    </source>
</evidence>
<organism evidence="4 5">
    <name type="scientific">Candidatus Magasanikbacteria bacterium RIFOXYC12_FULL_33_11</name>
    <dbReference type="NCBI Taxonomy" id="1798701"/>
    <lineage>
        <taxon>Bacteria</taxon>
        <taxon>Candidatus Magasanikiibacteriota</taxon>
    </lineage>
</organism>
<sequence>MGLFNGSGTKGDKPTPTEEELTVEQKSVEVEDKKFELPDLKLREVLKSDKPVNVEDGSEKKIKQLRSWNNYTIVTLEGSKGIFIFDENAKKIEGFERKSILNFDGKKFAEVIGKTSFTNQISQLDHITILLSQLPESLQSEGINILNNYRVAKIGLYFLKGSIKVPNFEVVDGGKYIVFYSDSGDYLAFQTENNSGVILEPKDWTTIDNVSFKERPKELEEFCESIKNSFSGYKPLNEKYTALTTAVGLNIVDSQDKKGKPLFSDTTPSIDKNIVVDPNNSNLVYYCSSNNPKSVFRLDLTEEPGSWKPVEVQFPIKYKSIDNLQLDPTGNFFLFYSDADLVIISKDTLEEVKKIPNMTNVNFDASGNIRAVDKDGYLVVYEPNFVELAQEMDRQRVIGLAEGIDLEDIFEQQSKKKTKDVPDNTEHLDKMKVRFSEKFDDGLSKITTKKGLVQAKNVVQQIAEKLSERGLKAMEIKYVITALEEKIAEKEKEFVTKEAREAVDILKVKLVGSLSISTISEAKAQIEEIKSYETLLEGDLKQEFRALVIEFEQKTKEFFQQRGSEVIKEVHGLISRTRQDLEAYTSKSQMDDWLEFRYPQLKSRLGSLANDVPLEAAEAYNSIIAARTELSKIATEFEVKFKSEYAKVREVAAERRETAIGVLESDIESLIDRLKTRGFQDRTTAEQYLESSDARKVLEEEISTLAGDNPTIAKELNRAFKVRVSNALTEIERAGKTQIAETGQQMILFGNVYFPKWEAKVKEKKKSKYDVVFEEDNKTRGPGVSGRDVLGDVAVKITGAEGQVETLRLYQDWDSENEWRLGLHLYDEKKVGELSNPPSYVSGADFAVISKEYRDWSSSNSKLKKELETRQQDLKEFYKTGDDLVIGSSEEQDYIKERTVRLREYTEFYMKNHILLLKRTDKIKQQTDIEYSNGKGYIPSWQSHWVSDSQTDKNLEDMARAFKMQLDLQEGLLNLKGHAGTGKDVLIKMFCALTHRPYFSVDCTKWTTEYELGEDVTLESKDGASQTIKVPSAVLNGITTPGAVVYFNEFNAMPEQAQIFLHALMDEKRSLTLKTSSSKLVKADPSVLLASSMNPGYPGTFEPQFATKSRMVSLEIGYPSLTKNPDKNDANKNPVYDSSEALRIARGVDSLAELTYEADIQRNGFVKIWDKYINGIDNGAPEPSIVQKFDIDTILALVQFANKLRDDFIKIFEKSRDARNSLQVSQPITGRELRRCAYALSQIPSEEKTKGNTEAVARDLLSTYFLSHIDKKEDKEKIRTAMSTWTSQKRLR</sequence>
<protein>
    <recommendedName>
        <fullName evidence="3">ATPase dynein-related AAA domain-containing protein</fullName>
    </recommendedName>
</protein>
<proteinExistence type="predicted"/>
<dbReference type="Proteomes" id="UP000178349">
    <property type="component" value="Unassembled WGS sequence"/>
</dbReference>
<dbReference type="EMBL" id="MFQW01000022">
    <property type="protein sequence ID" value="OGH86347.1"/>
    <property type="molecule type" value="Genomic_DNA"/>
</dbReference>
<gene>
    <name evidence="4" type="ORF">A2493_03660</name>
</gene>
<dbReference type="Pfam" id="PF07728">
    <property type="entry name" value="AAA_5"/>
    <property type="match status" value="1"/>
</dbReference>
<dbReference type="GO" id="GO:0005524">
    <property type="term" value="F:ATP binding"/>
    <property type="evidence" value="ECO:0007669"/>
    <property type="project" value="InterPro"/>
</dbReference>
<comment type="caution">
    <text evidence="4">The sequence shown here is derived from an EMBL/GenBank/DDBJ whole genome shotgun (WGS) entry which is preliminary data.</text>
</comment>